<gene>
    <name evidence="2" type="ORF">SCAR479_10778</name>
</gene>
<proteinExistence type="predicted"/>
<sequence length="644" mass="70275">MDNIHAPEEQGPQPDNAKATSAEHIQQLLKAKDDTSRFVGLALLKSTLDASEELRSDQSVVDALWSSISPKFLDRLLRTGSKPGTKQTDSREMLDLAVNVIYIFTVLLPDHSKSKSKLIDRVPLLVDAVLQSSSSEETTDLILKTLLTIVSSSSEGSSAFDVVDDWSPLVEIAPKQPMVLSILAWSWINGINSDRTAAATRINDTIGALCASYKGTDGVTLLDFLSKLLSRLDSGLIPKNPTWLGTVVTFIHNLAASKPTAAGREAYTNSAANLLVTYGDTASDMVFQDIFKSSKSLPYLFMSLILIDIRSSLPNLLENLNRTEYPATSERITSGLIILSFFINRLLQMIERADSEDVFTDVQPDLLLKLRDSVIETLSLVMEYLRDRWDAAVAGAQGLHPEARSGVTHTASGSMKTLPWDSKHESASEDRLLLAALKSLGDWLREDDTPTLRNEATNLIDLLMDLYDPTSAARVGVATRPLVLGVLDGIIKEDDGVQALLDHNGWTILSKDLLVILADSGETGQLEHELGQHISAILSAITGSRSVTPEDWLDLVTRVSAYTVPPMPLPLLSLQHLWADVLELSASLLTKAPPGVKKRYVHSASALTGIARVICEKELDGTAKVQIQGAERLLNEDPMLSNCR</sequence>
<evidence type="ECO:0000313" key="3">
    <source>
        <dbReference type="Proteomes" id="UP001465668"/>
    </source>
</evidence>
<evidence type="ECO:0000313" key="2">
    <source>
        <dbReference type="EMBL" id="KAK9772561.1"/>
    </source>
</evidence>
<accession>A0ABR2XFK0</accession>
<protein>
    <submittedName>
        <fullName evidence="2">DUF1941 family protein</fullName>
    </submittedName>
</protein>
<comment type="caution">
    <text evidence="2">The sequence shown here is derived from an EMBL/GenBank/DDBJ whole genome shotgun (WGS) entry which is preliminary data.</text>
</comment>
<dbReference type="SUPFAM" id="SSF48371">
    <property type="entry name" value="ARM repeat"/>
    <property type="match status" value="1"/>
</dbReference>
<dbReference type="PANTHER" id="PTHR13109">
    <property type="entry name" value="NEUROCHONDRIN"/>
    <property type="match status" value="1"/>
</dbReference>
<dbReference type="EMBL" id="JARVKM010000060">
    <property type="protein sequence ID" value="KAK9772561.1"/>
    <property type="molecule type" value="Genomic_DNA"/>
</dbReference>
<dbReference type="PANTHER" id="PTHR13109:SF7">
    <property type="entry name" value="NEUROCHONDRIN"/>
    <property type="match status" value="1"/>
</dbReference>
<dbReference type="Pfam" id="PF05536">
    <property type="entry name" value="Neurochondrin"/>
    <property type="match status" value="1"/>
</dbReference>
<organism evidence="2 3">
    <name type="scientific">Seiridium cardinale</name>
    <dbReference type="NCBI Taxonomy" id="138064"/>
    <lineage>
        <taxon>Eukaryota</taxon>
        <taxon>Fungi</taxon>
        <taxon>Dikarya</taxon>
        <taxon>Ascomycota</taxon>
        <taxon>Pezizomycotina</taxon>
        <taxon>Sordariomycetes</taxon>
        <taxon>Xylariomycetidae</taxon>
        <taxon>Amphisphaeriales</taxon>
        <taxon>Sporocadaceae</taxon>
        <taxon>Seiridium</taxon>
    </lineage>
</organism>
<name>A0ABR2XFK0_9PEZI</name>
<feature type="region of interest" description="Disordered" evidence="1">
    <location>
        <begin position="1"/>
        <end position="23"/>
    </location>
</feature>
<dbReference type="InterPro" id="IPR008709">
    <property type="entry name" value="Neurochondrin"/>
</dbReference>
<keyword evidence="3" id="KW-1185">Reference proteome</keyword>
<dbReference type="InterPro" id="IPR016024">
    <property type="entry name" value="ARM-type_fold"/>
</dbReference>
<dbReference type="Proteomes" id="UP001465668">
    <property type="component" value="Unassembled WGS sequence"/>
</dbReference>
<reference evidence="2 3" key="1">
    <citation type="submission" date="2024-02" db="EMBL/GenBank/DDBJ databases">
        <title>First draft genome assembly of two strains of Seiridium cardinale.</title>
        <authorList>
            <person name="Emiliani G."/>
            <person name="Scali E."/>
        </authorList>
    </citation>
    <scope>NUCLEOTIDE SEQUENCE [LARGE SCALE GENOMIC DNA]</scope>
    <source>
        <strain evidence="2 3">BM-138-000479</strain>
    </source>
</reference>
<evidence type="ECO:0000256" key="1">
    <source>
        <dbReference type="SAM" id="MobiDB-lite"/>
    </source>
</evidence>